<keyword evidence="3" id="KW-1185">Reference proteome</keyword>
<dbReference type="Proteomes" id="UP000059188">
    <property type="component" value="Unassembled WGS sequence"/>
</dbReference>
<gene>
    <name evidence="2" type="ORF">RSOLAG1IB_11947</name>
</gene>
<organism evidence="2 3">
    <name type="scientific">Thanatephorus cucumeris (strain AG1-IB / isolate 7/3/14)</name>
    <name type="common">Lettuce bottom rot fungus</name>
    <name type="synonym">Rhizoctonia solani</name>
    <dbReference type="NCBI Taxonomy" id="1108050"/>
    <lineage>
        <taxon>Eukaryota</taxon>
        <taxon>Fungi</taxon>
        <taxon>Dikarya</taxon>
        <taxon>Basidiomycota</taxon>
        <taxon>Agaricomycotina</taxon>
        <taxon>Agaricomycetes</taxon>
        <taxon>Cantharellales</taxon>
        <taxon>Ceratobasidiaceae</taxon>
        <taxon>Rhizoctonia</taxon>
        <taxon>Rhizoctonia solani AG-1</taxon>
    </lineage>
</organism>
<dbReference type="AlphaFoldDB" id="A0A0B7FFS7"/>
<keyword evidence="1" id="KW-0732">Signal</keyword>
<proteinExistence type="predicted"/>
<sequence>MQFSSLSLLWIIPAALVCASPVQPGIDSLSARAQCSPTGPYRVCIDYCCEGVGCNGFLNCDRSTCNSSGTCRCKCQYN</sequence>
<name>A0A0B7FFS7_THACB</name>
<evidence type="ECO:0000256" key="1">
    <source>
        <dbReference type="SAM" id="SignalP"/>
    </source>
</evidence>
<evidence type="ECO:0000313" key="2">
    <source>
        <dbReference type="EMBL" id="CEL56475.1"/>
    </source>
</evidence>
<reference evidence="2 3" key="1">
    <citation type="submission" date="2014-11" db="EMBL/GenBank/DDBJ databases">
        <authorList>
            <person name="Wibberg Daniel"/>
        </authorList>
    </citation>
    <scope>NUCLEOTIDE SEQUENCE [LARGE SCALE GENOMIC DNA]</scope>
    <source>
        <strain evidence="2">Rhizoctonia solani AG1-IB 7/3/14</strain>
    </source>
</reference>
<dbReference type="EMBL" id="LN679327">
    <property type="protein sequence ID" value="CEL56475.1"/>
    <property type="molecule type" value="Genomic_DNA"/>
</dbReference>
<feature type="chain" id="PRO_5002113935" evidence="1">
    <location>
        <begin position="20"/>
        <end position="78"/>
    </location>
</feature>
<evidence type="ECO:0000313" key="3">
    <source>
        <dbReference type="Proteomes" id="UP000059188"/>
    </source>
</evidence>
<protein>
    <submittedName>
        <fullName evidence="2">Uncharacterized protein</fullName>
    </submittedName>
</protein>
<accession>A0A0B7FFS7</accession>
<feature type="signal peptide" evidence="1">
    <location>
        <begin position="1"/>
        <end position="19"/>
    </location>
</feature>